<organism evidence="12 13">
    <name type="scientific">Mikania micrantha</name>
    <name type="common">bitter vine</name>
    <dbReference type="NCBI Taxonomy" id="192012"/>
    <lineage>
        <taxon>Eukaryota</taxon>
        <taxon>Viridiplantae</taxon>
        <taxon>Streptophyta</taxon>
        <taxon>Embryophyta</taxon>
        <taxon>Tracheophyta</taxon>
        <taxon>Spermatophyta</taxon>
        <taxon>Magnoliopsida</taxon>
        <taxon>eudicotyledons</taxon>
        <taxon>Gunneridae</taxon>
        <taxon>Pentapetalae</taxon>
        <taxon>asterids</taxon>
        <taxon>campanulids</taxon>
        <taxon>Asterales</taxon>
        <taxon>Asteraceae</taxon>
        <taxon>Asteroideae</taxon>
        <taxon>Heliantheae alliance</taxon>
        <taxon>Eupatorieae</taxon>
        <taxon>Mikania</taxon>
    </lineage>
</organism>
<keyword evidence="6 9" id="KW-0863">Zinc-finger</keyword>
<keyword evidence="8" id="KW-0862">Zinc</keyword>
<dbReference type="PROSITE" id="PS00518">
    <property type="entry name" value="ZF_RING_1"/>
    <property type="match status" value="1"/>
</dbReference>
<dbReference type="InterPro" id="IPR004331">
    <property type="entry name" value="SPX_dom"/>
</dbReference>
<dbReference type="GO" id="GO:0016567">
    <property type="term" value="P:protein ubiquitination"/>
    <property type="evidence" value="ECO:0007669"/>
    <property type="project" value="UniProtKB-UniPathway"/>
</dbReference>
<feature type="domain" description="SPX" evidence="11">
    <location>
        <begin position="55"/>
        <end position="225"/>
    </location>
</feature>
<dbReference type="GO" id="GO:0008270">
    <property type="term" value="F:zinc ion binding"/>
    <property type="evidence" value="ECO:0007669"/>
    <property type="project" value="UniProtKB-KW"/>
</dbReference>
<dbReference type="InterPro" id="IPR001841">
    <property type="entry name" value="Znf_RING"/>
</dbReference>
<evidence type="ECO:0000256" key="1">
    <source>
        <dbReference type="ARBA" id="ARBA00000900"/>
    </source>
</evidence>
<accession>A0A5N6Q5G9</accession>
<dbReference type="InterPro" id="IPR033326">
    <property type="entry name" value="BAH1"/>
</dbReference>
<reference evidence="12 13" key="1">
    <citation type="submission" date="2019-05" db="EMBL/GenBank/DDBJ databases">
        <title>Mikania micrantha, genome provides insights into the molecular mechanism of rapid growth.</title>
        <authorList>
            <person name="Liu B."/>
        </authorList>
    </citation>
    <scope>NUCLEOTIDE SEQUENCE [LARGE SCALE GENOMIC DNA]</scope>
    <source>
        <strain evidence="12">NLD-2019</strain>
        <tissue evidence="12">Leaf</tissue>
    </source>
</reference>
<proteinExistence type="predicted"/>
<dbReference type="Gene3D" id="3.30.40.10">
    <property type="entry name" value="Zinc/RING finger domain, C3HC4 (zinc finger)"/>
    <property type="match status" value="1"/>
</dbReference>
<dbReference type="InterPro" id="IPR027370">
    <property type="entry name" value="Znf-RING_euk"/>
</dbReference>
<evidence type="ECO:0000256" key="8">
    <source>
        <dbReference type="ARBA" id="ARBA00022833"/>
    </source>
</evidence>
<dbReference type="SUPFAM" id="SSF57850">
    <property type="entry name" value="RING/U-box"/>
    <property type="match status" value="1"/>
</dbReference>
<dbReference type="GO" id="GO:0061630">
    <property type="term" value="F:ubiquitin protein ligase activity"/>
    <property type="evidence" value="ECO:0007669"/>
    <property type="project" value="UniProtKB-EC"/>
</dbReference>
<dbReference type="UniPathway" id="UPA00143"/>
<name>A0A5N6Q5G9_9ASTR</name>
<dbReference type="InterPro" id="IPR013083">
    <property type="entry name" value="Znf_RING/FYVE/PHD"/>
</dbReference>
<evidence type="ECO:0000256" key="9">
    <source>
        <dbReference type="PROSITE-ProRule" id="PRU00175"/>
    </source>
</evidence>
<evidence type="ECO:0000256" key="6">
    <source>
        <dbReference type="ARBA" id="ARBA00022771"/>
    </source>
</evidence>
<dbReference type="PANTHER" id="PTHR46764:SF2">
    <property type="entry name" value="E3 UBIQUITIN-PROTEIN LIGASE BAH1-LIKE-RELATED"/>
    <property type="match status" value="1"/>
</dbReference>
<dbReference type="PROSITE" id="PS50089">
    <property type="entry name" value="ZF_RING_2"/>
    <property type="match status" value="1"/>
</dbReference>
<dbReference type="InterPro" id="IPR017907">
    <property type="entry name" value="Znf_RING_CS"/>
</dbReference>
<evidence type="ECO:0000256" key="3">
    <source>
        <dbReference type="ARBA" id="ARBA00012483"/>
    </source>
</evidence>
<evidence type="ECO:0000256" key="4">
    <source>
        <dbReference type="ARBA" id="ARBA00022679"/>
    </source>
</evidence>
<dbReference type="Pfam" id="PF13445">
    <property type="entry name" value="zf-RING_UBOX"/>
    <property type="match status" value="1"/>
</dbReference>
<evidence type="ECO:0000256" key="7">
    <source>
        <dbReference type="ARBA" id="ARBA00022786"/>
    </source>
</evidence>
<keyword evidence="7" id="KW-0833">Ubl conjugation pathway</keyword>
<comment type="catalytic activity">
    <reaction evidence="1">
        <text>S-ubiquitinyl-[E2 ubiquitin-conjugating enzyme]-L-cysteine + [acceptor protein]-L-lysine = [E2 ubiquitin-conjugating enzyme]-L-cysteine + N(6)-ubiquitinyl-[acceptor protein]-L-lysine.</text>
        <dbReference type="EC" id="2.3.2.27"/>
    </reaction>
</comment>
<keyword evidence="5" id="KW-0479">Metal-binding</keyword>
<keyword evidence="13" id="KW-1185">Reference proteome</keyword>
<sequence>MSRGLLKEVMTRALHGAVSTYPLNVVIRVSTASIDDQIQTHNFQLITCNLLVTSMKFGQMFTEYLQGENVSSFDSHIDYKRLKKVLKICRHHCLNLNEISNGGIDYHHFQGIEEDRPDNAVSDVCRYQSCQRCDQMFFSEIMKEASDIACCFSSRVRHLVHLHCTTGIQRCLLHLFQCFKNDEQKLAQEGRMLIGYIIMNAIAIKKILKKYDKVHKSASGMNFKSKLQAEHLEISHSPWLIELMAFYMNFNELNHIIDYKLCIPFSCDLTIADSETVLRLVLPGYANLEYNLTCAICLNMVFHPSALSCGHIFCKSCACSAGSVLIFEGLKSASPKMKCPVCREAGVYGDAVRMSELDLLLRRRFKEQWKERLIEEHAEVTKQTKLYWESQTRYITGI</sequence>
<dbReference type="EMBL" id="SZYD01000001">
    <property type="protein sequence ID" value="KAD7479763.1"/>
    <property type="molecule type" value="Genomic_DNA"/>
</dbReference>
<dbReference type="OrthoDB" id="6105938at2759"/>
<evidence type="ECO:0000313" key="13">
    <source>
        <dbReference type="Proteomes" id="UP000326396"/>
    </source>
</evidence>
<protein>
    <recommendedName>
        <fullName evidence="3">RING-type E3 ubiquitin transferase</fullName>
        <ecNumber evidence="3">2.3.2.27</ecNumber>
    </recommendedName>
</protein>
<dbReference type="EC" id="2.3.2.27" evidence="3"/>
<comment type="pathway">
    <text evidence="2">Protein modification; protein ubiquitination.</text>
</comment>
<comment type="caution">
    <text evidence="12">The sequence shown here is derived from an EMBL/GenBank/DDBJ whole genome shotgun (WGS) entry which is preliminary data.</text>
</comment>
<keyword evidence="4" id="KW-0808">Transferase</keyword>
<evidence type="ECO:0000256" key="5">
    <source>
        <dbReference type="ARBA" id="ARBA00022723"/>
    </source>
</evidence>
<dbReference type="SMART" id="SM00184">
    <property type="entry name" value="RING"/>
    <property type="match status" value="1"/>
</dbReference>
<evidence type="ECO:0000259" key="10">
    <source>
        <dbReference type="PROSITE" id="PS50089"/>
    </source>
</evidence>
<dbReference type="AlphaFoldDB" id="A0A5N6Q5G9"/>
<feature type="domain" description="RING-type" evidence="10">
    <location>
        <begin position="294"/>
        <end position="343"/>
    </location>
</feature>
<evidence type="ECO:0000256" key="2">
    <source>
        <dbReference type="ARBA" id="ARBA00004906"/>
    </source>
</evidence>
<evidence type="ECO:0000259" key="11">
    <source>
        <dbReference type="PROSITE" id="PS51382"/>
    </source>
</evidence>
<dbReference type="PANTHER" id="PTHR46764">
    <property type="entry name" value="E3 UBIQUITIN-PROTEIN LIGASE BAH1"/>
    <property type="match status" value="1"/>
</dbReference>
<dbReference type="Proteomes" id="UP000326396">
    <property type="component" value="Linkage Group LG1"/>
</dbReference>
<gene>
    <name evidence="12" type="ORF">E3N88_02899</name>
</gene>
<dbReference type="PROSITE" id="PS51382">
    <property type="entry name" value="SPX"/>
    <property type="match status" value="1"/>
</dbReference>
<evidence type="ECO:0000313" key="12">
    <source>
        <dbReference type="EMBL" id="KAD7479763.1"/>
    </source>
</evidence>